<name>A0A4Z0P0J2_9BACT</name>
<dbReference type="Gene3D" id="3.40.50.2000">
    <property type="entry name" value="Glycogen Phosphorylase B"/>
    <property type="match status" value="2"/>
</dbReference>
<keyword evidence="5" id="KW-1185">Reference proteome</keyword>
<dbReference type="InterPro" id="IPR001296">
    <property type="entry name" value="Glyco_trans_1"/>
</dbReference>
<keyword evidence="4" id="KW-0808">Transferase</keyword>
<feature type="domain" description="Glycosyl transferase family 1" evidence="2">
    <location>
        <begin position="206"/>
        <end position="379"/>
    </location>
</feature>
<dbReference type="EMBL" id="SRLA01000006">
    <property type="protein sequence ID" value="TGE04066.1"/>
    <property type="molecule type" value="Genomic_DNA"/>
</dbReference>
<dbReference type="GO" id="GO:0016757">
    <property type="term" value="F:glycosyltransferase activity"/>
    <property type="evidence" value="ECO:0007669"/>
    <property type="project" value="InterPro"/>
</dbReference>
<gene>
    <name evidence="4" type="ORF">EU556_22605</name>
</gene>
<dbReference type="PANTHER" id="PTHR45947">
    <property type="entry name" value="SULFOQUINOVOSYL TRANSFERASE SQD2"/>
    <property type="match status" value="1"/>
</dbReference>
<dbReference type="PANTHER" id="PTHR45947:SF3">
    <property type="entry name" value="SULFOQUINOVOSYL TRANSFERASE SQD2"/>
    <property type="match status" value="1"/>
</dbReference>
<evidence type="ECO:0000259" key="3">
    <source>
        <dbReference type="Pfam" id="PF13439"/>
    </source>
</evidence>
<dbReference type="RefSeq" id="WP_135436508.1">
    <property type="nucleotide sequence ID" value="NZ_SRLA01000006.1"/>
</dbReference>
<dbReference type="Pfam" id="PF00534">
    <property type="entry name" value="Glycos_transf_1"/>
    <property type="match status" value="1"/>
</dbReference>
<proteinExistence type="predicted"/>
<evidence type="ECO:0000256" key="1">
    <source>
        <dbReference type="SAM" id="MobiDB-lite"/>
    </source>
</evidence>
<dbReference type="SUPFAM" id="SSF53756">
    <property type="entry name" value="UDP-Glycosyltransferase/glycogen phosphorylase"/>
    <property type="match status" value="1"/>
</dbReference>
<reference evidence="4 5" key="1">
    <citation type="submission" date="2019-04" db="EMBL/GenBank/DDBJ databases">
        <authorList>
            <person name="Feng G."/>
            <person name="Zhang J."/>
            <person name="Zhu H."/>
        </authorList>
    </citation>
    <scope>NUCLEOTIDE SEQUENCE [LARGE SCALE GENOMIC DNA]</scope>
    <source>
        <strain evidence="4 5">92R-1</strain>
    </source>
</reference>
<dbReference type="Proteomes" id="UP000298337">
    <property type="component" value="Unassembled WGS sequence"/>
</dbReference>
<dbReference type="AlphaFoldDB" id="A0A4Z0P0J2"/>
<comment type="caution">
    <text evidence="4">The sequence shown here is derived from an EMBL/GenBank/DDBJ whole genome shotgun (WGS) entry which is preliminary data.</text>
</comment>
<evidence type="ECO:0000313" key="5">
    <source>
        <dbReference type="Proteomes" id="UP000298337"/>
    </source>
</evidence>
<dbReference type="InterPro" id="IPR050194">
    <property type="entry name" value="Glycosyltransferase_grp1"/>
</dbReference>
<feature type="domain" description="Glycosyltransferase subfamily 4-like N-terminal" evidence="3">
    <location>
        <begin position="43"/>
        <end position="198"/>
    </location>
</feature>
<feature type="region of interest" description="Disordered" evidence="1">
    <location>
        <begin position="1"/>
        <end position="23"/>
    </location>
</feature>
<protein>
    <submittedName>
        <fullName evidence="4">Glycosyltransferase family 1 protein</fullName>
    </submittedName>
</protein>
<evidence type="ECO:0000259" key="2">
    <source>
        <dbReference type="Pfam" id="PF00534"/>
    </source>
</evidence>
<dbReference type="Pfam" id="PF13439">
    <property type="entry name" value="Glyco_transf_4"/>
    <property type="match status" value="1"/>
</dbReference>
<organism evidence="4 5">
    <name type="scientific">Hymenobacter fodinae</name>
    <dbReference type="NCBI Taxonomy" id="2510796"/>
    <lineage>
        <taxon>Bacteria</taxon>
        <taxon>Pseudomonadati</taxon>
        <taxon>Bacteroidota</taxon>
        <taxon>Cytophagia</taxon>
        <taxon>Cytophagales</taxon>
        <taxon>Hymenobacteraceae</taxon>
        <taxon>Hymenobacter</taxon>
    </lineage>
</organism>
<dbReference type="CDD" id="cd03801">
    <property type="entry name" value="GT4_PimA-like"/>
    <property type="match status" value="1"/>
</dbReference>
<accession>A0A4Z0P0J2</accession>
<sequence length="402" mass="44849">MSTGERVGKQSDAGHPSAALTSTGDASTLRPALAILCLSASLGGLEINTIKFSGWMRERGWPITLLVPPHSPLADWAAREQLAYITLSARRKSLAVVTAWRLAQYLRAHNIRVLLVTQNKDLGFVSLVKLLMGKELRIVYQQHMQIGIPKRDWFHTQRFAMLDAWLSPLPGLAQQVTHMTRFDPAKVHVVPLGIDLQRFVAPDLTKQEAREQLQLPSETPLLGVLGRFDDGKGQDFVIEVLHQLRTHHQQPVELVLMGELTRNEGDTYWQQLQAQVQQLGLTQYVHFRPFRPDTEVFYRAIDVFVLASVSETYGMVTIEAMASGLPVVASATGGTLEIVQDGQTGLLYPLRDVQTCVQQVLLCLQQPALRQALGQSASQRAQAEYSHVRQCELTEQILLELA</sequence>
<evidence type="ECO:0000313" key="4">
    <source>
        <dbReference type="EMBL" id="TGE04066.1"/>
    </source>
</evidence>
<dbReference type="OrthoDB" id="9806653at2"/>
<dbReference type="InterPro" id="IPR028098">
    <property type="entry name" value="Glyco_trans_4-like_N"/>
</dbReference>